<evidence type="ECO:0000313" key="4">
    <source>
        <dbReference type="Proteomes" id="UP000242972"/>
    </source>
</evidence>
<reference evidence="3 4" key="1">
    <citation type="journal article" date="2014" name="BMC Genomics">
        <title>Comparison of environmental and isolate Sulfobacillus genomes reveals diverse carbon, sulfur, nitrogen, and hydrogen metabolisms.</title>
        <authorList>
            <person name="Justice N.B."/>
            <person name="Norman A."/>
            <person name="Brown C.T."/>
            <person name="Singh A."/>
            <person name="Thomas B.C."/>
            <person name="Banfield J.F."/>
        </authorList>
    </citation>
    <scope>NUCLEOTIDE SEQUENCE [LARGE SCALE GENOMIC DNA]</scope>
    <source>
        <strain evidence="3">AMDSBA4</strain>
    </source>
</reference>
<dbReference type="NCBIfam" id="TIGR00254">
    <property type="entry name" value="GGDEF"/>
    <property type="match status" value="1"/>
</dbReference>
<dbReference type="InterPro" id="IPR000160">
    <property type="entry name" value="GGDEF_dom"/>
</dbReference>
<dbReference type="EMBL" id="PXYW01000155">
    <property type="protein sequence ID" value="PSR25230.1"/>
    <property type="molecule type" value="Genomic_DNA"/>
</dbReference>
<feature type="transmembrane region" description="Helical" evidence="1">
    <location>
        <begin position="190"/>
        <end position="217"/>
    </location>
</feature>
<dbReference type="GO" id="GO:0005886">
    <property type="term" value="C:plasma membrane"/>
    <property type="evidence" value="ECO:0007669"/>
    <property type="project" value="TreeGrafter"/>
</dbReference>
<dbReference type="AlphaFoldDB" id="A0A2T2WSK9"/>
<dbReference type="Proteomes" id="UP000242972">
    <property type="component" value="Unassembled WGS sequence"/>
</dbReference>
<evidence type="ECO:0000313" key="3">
    <source>
        <dbReference type="EMBL" id="PSR25230.1"/>
    </source>
</evidence>
<evidence type="ECO:0000256" key="1">
    <source>
        <dbReference type="SAM" id="Phobius"/>
    </source>
</evidence>
<dbReference type="InterPro" id="IPR043128">
    <property type="entry name" value="Rev_trsase/Diguanyl_cyclase"/>
</dbReference>
<dbReference type="CDD" id="cd01949">
    <property type="entry name" value="GGDEF"/>
    <property type="match status" value="1"/>
</dbReference>
<sequence length="391" mass="44303">MRLWNRTTAYSFTVGYYTITLGGLAALWLAHRPPDASVGHPASVVTLVGLVAISLVLRHMDIPSLTTGTNKRTMHNFSPVIYFVTVLLWGWPSALWLAVWDGFVETAYRWGIPQWYQKTPQQRLLQCWLRILDKPPHYPQRIGQHAATYIQNATLPFLVVSTVAWAWQALGILDPHLLIAAPLPKAWPSLLLIGWTFGIVLVNNWGNIASIGLFLSWPDYQALGRSTIWRDSVTVTRIEATIALLALGATALWNLWGLFLVLIVVYEMMVQLTRQRRITEQEQIIAQEREASRTDPLTHLPNRRSLEEYAQSVTDAGLPAIVAIFDIDHFKQVNDTWGHDVGDLVLKTVAERLTHACRTQRTPWPDIVGRWGGEEFVVILPQMPRDIAETR</sequence>
<dbReference type="PROSITE" id="PS50887">
    <property type="entry name" value="GGDEF"/>
    <property type="match status" value="1"/>
</dbReference>
<feature type="non-terminal residue" evidence="3">
    <location>
        <position position="391"/>
    </location>
</feature>
<dbReference type="InterPro" id="IPR029787">
    <property type="entry name" value="Nucleotide_cyclase"/>
</dbReference>
<gene>
    <name evidence="3" type="ORF">C7B46_20740</name>
</gene>
<accession>A0A2T2WSK9</accession>
<dbReference type="PANTHER" id="PTHR45138:SF24">
    <property type="entry name" value="DIGUANYLATE CYCLASE DGCC-RELATED"/>
    <property type="match status" value="1"/>
</dbReference>
<feature type="transmembrane region" description="Helical" evidence="1">
    <location>
        <begin position="80"/>
        <end position="100"/>
    </location>
</feature>
<dbReference type="InterPro" id="IPR050469">
    <property type="entry name" value="Diguanylate_Cyclase"/>
</dbReference>
<feature type="domain" description="GGDEF" evidence="2">
    <location>
        <begin position="318"/>
        <end position="391"/>
    </location>
</feature>
<dbReference type="Pfam" id="PF00990">
    <property type="entry name" value="GGDEF"/>
    <property type="match status" value="1"/>
</dbReference>
<keyword evidence="1" id="KW-0812">Transmembrane</keyword>
<dbReference type="GO" id="GO:0043709">
    <property type="term" value="P:cell adhesion involved in single-species biofilm formation"/>
    <property type="evidence" value="ECO:0007669"/>
    <property type="project" value="TreeGrafter"/>
</dbReference>
<name>A0A2T2WSK9_9FIRM</name>
<dbReference type="GO" id="GO:1902201">
    <property type="term" value="P:negative regulation of bacterial-type flagellum-dependent cell motility"/>
    <property type="evidence" value="ECO:0007669"/>
    <property type="project" value="TreeGrafter"/>
</dbReference>
<evidence type="ECO:0000259" key="2">
    <source>
        <dbReference type="PROSITE" id="PS50887"/>
    </source>
</evidence>
<protein>
    <recommendedName>
        <fullName evidence="2">GGDEF domain-containing protein</fullName>
    </recommendedName>
</protein>
<comment type="caution">
    <text evidence="3">The sequence shown here is derived from an EMBL/GenBank/DDBJ whole genome shotgun (WGS) entry which is preliminary data.</text>
</comment>
<feature type="transmembrane region" description="Helical" evidence="1">
    <location>
        <begin position="12"/>
        <end position="30"/>
    </location>
</feature>
<keyword evidence="1" id="KW-1133">Transmembrane helix</keyword>
<proteinExistence type="predicted"/>
<organism evidence="3 4">
    <name type="scientific">Sulfobacillus benefaciens</name>
    <dbReference type="NCBI Taxonomy" id="453960"/>
    <lineage>
        <taxon>Bacteria</taxon>
        <taxon>Bacillati</taxon>
        <taxon>Bacillota</taxon>
        <taxon>Clostridia</taxon>
        <taxon>Eubacteriales</taxon>
        <taxon>Clostridiales Family XVII. Incertae Sedis</taxon>
        <taxon>Sulfobacillus</taxon>
    </lineage>
</organism>
<keyword evidence="1" id="KW-0472">Membrane</keyword>
<dbReference type="GO" id="GO:0052621">
    <property type="term" value="F:diguanylate cyclase activity"/>
    <property type="evidence" value="ECO:0007669"/>
    <property type="project" value="TreeGrafter"/>
</dbReference>
<dbReference type="PANTHER" id="PTHR45138">
    <property type="entry name" value="REGULATORY COMPONENTS OF SENSORY TRANSDUCTION SYSTEM"/>
    <property type="match status" value="1"/>
</dbReference>
<feature type="transmembrane region" description="Helical" evidence="1">
    <location>
        <begin position="242"/>
        <end position="266"/>
    </location>
</feature>
<dbReference type="Gene3D" id="3.30.70.270">
    <property type="match status" value="1"/>
</dbReference>
<dbReference type="SUPFAM" id="SSF55073">
    <property type="entry name" value="Nucleotide cyclase"/>
    <property type="match status" value="1"/>
</dbReference>
<dbReference type="SMART" id="SM00267">
    <property type="entry name" value="GGDEF"/>
    <property type="match status" value="1"/>
</dbReference>
<feature type="transmembrane region" description="Helical" evidence="1">
    <location>
        <begin position="42"/>
        <end position="60"/>
    </location>
</feature>